<name>A0AAD7K0H4_9AGAR</name>
<evidence type="ECO:0000256" key="1">
    <source>
        <dbReference type="SAM" id="MobiDB-lite"/>
    </source>
</evidence>
<dbReference type="AlphaFoldDB" id="A0AAD7K0H4"/>
<gene>
    <name evidence="2" type="ORF">DFH07DRAFT_952250</name>
</gene>
<evidence type="ECO:0000313" key="3">
    <source>
        <dbReference type="Proteomes" id="UP001215280"/>
    </source>
</evidence>
<dbReference type="EMBL" id="JARJLG010000015">
    <property type="protein sequence ID" value="KAJ7774537.1"/>
    <property type="molecule type" value="Genomic_DNA"/>
</dbReference>
<reference evidence="2" key="1">
    <citation type="submission" date="2023-03" db="EMBL/GenBank/DDBJ databases">
        <title>Massive genome expansion in bonnet fungi (Mycena s.s.) driven by repeated elements and novel gene families across ecological guilds.</title>
        <authorList>
            <consortium name="Lawrence Berkeley National Laboratory"/>
            <person name="Harder C.B."/>
            <person name="Miyauchi S."/>
            <person name="Viragh M."/>
            <person name="Kuo A."/>
            <person name="Thoen E."/>
            <person name="Andreopoulos B."/>
            <person name="Lu D."/>
            <person name="Skrede I."/>
            <person name="Drula E."/>
            <person name="Henrissat B."/>
            <person name="Morin E."/>
            <person name="Kohler A."/>
            <person name="Barry K."/>
            <person name="LaButti K."/>
            <person name="Morin E."/>
            <person name="Salamov A."/>
            <person name="Lipzen A."/>
            <person name="Mereny Z."/>
            <person name="Hegedus B."/>
            <person name="Baldrian P."/>
            <person name="Stursova M."/>
            <person name="Weitz H."/>
            <person name="Taylor A."/>
            <person name="Grigoriev I.V."/>
            <person name="Nagy L.G."/>
            <person name="Martin F."/>
            <person name="Kauserud H."/>
        </authorList>
    </citation>
    <scope>NUCLEOTIDE SEQUENCE</scope>
    <source>
        <strain evidence="2">CBHHK188m</strain>
    </source>
</reference>
<organism evidence="2 3">
    <name type="scientific">Mycena maculata</name>
    <dbReference type="NCBI Taxonomy" id="230809"/>
    <lineage>
        <taxon>Eukaryota</taxon>
        <taxon>Fungi</taxon>
        <taxon>Dikarya</taxon>
        <taxon>Basidiomycota</taxon>
        <taxon>Agaricomycotina</taxon>
        <taxon>Agaricomycetes</taxon>
        <taxon>Agaricomycetidae</taxon>
        <taxon>Agaricales</taxon>
        <taxon>Marasmiineae</taxon>
        <taxon>Mycenaceae</taxon>
        <taxon>Mycena</taxon>
    </lineage>
</organism>
<keyword evidence="3" id="KW-1185">Reference proteome</keyword>
<accession>A0AAD7K0H4</accession>
<proteinExistence type="predicted"/>
<dbReference type="Proteomes" id="UP001215280">
    <property type="component" value="Unassembled WGS sequence"/>
</dbReference>
<feature type="region of interest" description="Disordered" evidence="1">
    <location>
        <begin position="127"/>
        <end position="167"/>
    </location>
</feature>
<protein>
    <submittedName>
        <fullName evidence="2">Uncharacterized protein</fullName>
    </submittedName>
</protein>
<evidence type="ECO:0000313" key="2">
    <source>
        <dbReference type="EMBL" id="KAJ7774537.1"/>
    </source>
</evidence>
<sequence>MDDDGLADRRVKGDINRASGGTWVIEDSAPYLLPIDDVGVSYSSISVAQRKIEKREHTTIFHFETYEDIQNCGYMKIIQVIELLRTTGDIKMRILSEGGKDIFELLSDSEPETSDIDEVLAMLQNASRSSTAPPDVDDLSDGPHEGETSAPSSAMPPLIYVDDSEDDFDDDSELVESDTLWQDEITSFCRIGKHRLTQKVTVDRMEYLSAPASIYPIPRIRTGFVIDLSDEKYDLEHPKTKEPYTVDHLIRNADNDSWESSSGGNKSMAFVMFAPGEDPIKCRRARSKCKGAHACELIDPALRTAVRFELDQASHSAVIAAEADTRRDAGRGPLQNVALFMKLVRDGKCTAVDSKGKKCEGGPIMRAKSMGSTREHQYFIGCSGWTPAFNTKKHRALGIPDHVPENLLAKALAGQVLTEDPDEDTKPCSRLVHPHTGLKMKYCPHAHIVDGQQVRGRILNYPCSATRTIYIPFDTSIRKAVIVHNETGHNHPMPILSKVSFSVKEMYWQCIRVRGVLGATVAKVDNAQSTKLLLGGKTPTAFAPALYNGRAKRQILEEEKHLKYPNGTGIDVIHLIYRVSLTKPLPERYIHSYIETADGGIIIITFVPALLMLLDDAGVIAFDDDTTYKQILGEMNEWELTIFAKVVQRAVSAVRAYINRASTNFFEELFDELQRVKLLVTGKPIGLKKFVPGGNLLVMNADMDGAQILGICRSVMKFNVPAYSGIPNDTPPAKIAPYFVKICWRHSKEPVHNFRSLVSAAEHTRLLDFVYIGSKETLDAFSKFVYRLGIEKITDWWAHKEMHEWIIPCLVDKLAIWPSLKMH</sequence>
<comment type="caution">
    <text evidence="2">The sequence shown here is derived from an EMBL/GenBank/DDBJ whole genome shotgun (WGS) entry which is preliminary data.</text>
</comment>